<dbReference type="Proteomes" id="UP001497535">
    <property type="component" value="Unassembled WGS sequence"/>
</dbReference>
<evidence type="ECO:0000313" key="1">
    <source>
        <dbReference type="EMBL" id="CAK5070844.1"/>
    </source>
</evidence>
<organism evidence="1 2">
    <name type="scientific">Meloidogyne enterolobii</name>
    <name type="common">Root-knot nematode worm</name>
    <name type="synonym">Meloidogyne mayaguensis</name>
    <dbReference type="NCBI Taxonomy" id="390850"/>
    <lineage>
        <taxon>Eukaryota</taxon>
        <taxon>Metazoa</taxon>
        <taxon>Ecdysozoa</taxon>
        <taxon>Nematoda</taxon>
        <taxon>Chromadorea</taxon>
        <taxon>Rhabditida</taxon>
        <taxon>Tylenchina</taxon>
        <taxon>Tylenchomorpha</taxon>
        <taxon>Tylenchoidea</taxon>
        <taxon>Meloidogynidae</taxon>
        <taxon>Meloidogyninae</taxon>
        <taxon>Meloidogyne</taxon>
    </lineage>
</organism>
<proteinExistence type="predicted"/>
<dbReference type="EMBL" id="CAVMJV010000021">
    <property type="protein sequence ID" value="CAK5070844.1"/>
    <property type="molecule type" value="Genomic_DNA"/>
</dbReference>
<protein>
    <submittedName>
        <fullName evidence="1">Uncharacterized protein</fullName>
    </submittedName>
</protein>
<name>A0ACB0Z0W0_MELEN</name>
<sequence length="89" mass="10140">MNMESIENEVEEAFGSLTQISLLSNEHGITSLRTLHKVSLEKASLAAAFHPEAIWDHLSHNPRVLYITSNPPKVEGTRWVQKRDIKNYN</sequence>
<accession>A0ACB0Z0W0</accession>
<comment type="caution">
    <text evidence="1">The sequence shown here is derived from an EMBL/GenBank/DDBJ whole genome shotgun (WGS) entry which is preliminary data.</text>
</comment>
<evidence type="ECO:0000313" key="2">
    <source>
        <dbReference type="Proteomes" id="UP001497535"/>
    </source>
</evidence>
<reference evidence="1" key="1">
    <citation type="submission" date="2023-11" db="EMBL/GenBank/DDBJ databases">
        <authorList>
            <person name="Poullet M."/>
        </authorList>
    </citation>
    <scope>NUCLEOTIDE SEQUENCE</scope>
    <source>
        <strain evidence="1">E1834</strain>
    </source>
</reference>
<gene>
    <name evidence="1" type="ORF">MENTE1834_LOCUS18758</name>
</gene>
<keyword evidence="2" id="KW-1185">Reference proteome</keyword>